<evidence type="ECO:0000256" key="3">
    <source>
        <dbReference type="SAM" id="MobiDB-lite"/>
    </source>
</evidence>
<keyword evidence="5" id="KW-0238">DNA-binding</keyword>
<feature type="domain" description="HTH luxR-type" evidence="4">
    <location>
        <begin position="850"/>
        <end position="915"/>
    </location>
</feature>
<gene>
    <name evidence="5" type="ORF">FHS38_005042</name>
</gene>
<name>A0A7W7LFI1_STRNE</name>
<dbReference type="PRINTS" id="PR00038">
    <property type="entry name" value="HTHLUXR"/>
</dbReference>
<dbReference type="SUPFAM" id="SSF46894">
    <property type="entry name" value="C-terminal effector domain of the bipartite response regulators"/>
    <property type="match status" value="1"/>
</dbReference>
<dbReference type="InterPro" id="IPR027417">
    <property type="entry name" value="P-loop_NTPase"/>
</dbReference>
<dbReference type="Pfam" id="PF00196">
    <property type="entry name" value="GerE"/>
    <property type="match status" value="1"/>
</dbReference>
<dbReference type="AlphaFoldDB" id="A0A7W7LFI1"/>
<dbReference type="PROSITE" id="PS50043">
    <property type="entry name" value="HTH_LUXR_2"/>
    <property type="match status" value="1"/>
</dbReference>
<keyword evidence="6" id="KW-1185">Reference proteome</keyword>
<sequence length="959" mass="101687">MTPLLDRRRELDLITAAMAAAEGGSGSLLVVTGGLGVGKSALLRALPALAEARGTSVLRASGALLEADFVFGVVSQLLEPLLPETCGEPPADATGTAGDAEPHRELLALVDHHSARGPLLMLVDDLQWADPPSLRWLAHLAKRLPRLPVTVVVTVRDGDTRAEGPRVHEVTDRAAHTLRPGPLSARGTAELIAARFGRPGDPAFVTTCHKATGGNPLFLTATLAGLADTDEPLAALAGAVHGLRLPALRERLVVALRSQPGPVRDMAKAMAVLDDPADPVLIGRLAGLDETGRDAAVRGLARLGLLAAGPVPRFAHPAVRDAVEELMTPAEQEDIHIYAALLLHNGGHPAEQAAAQLLAATSCQDGWAVEVLRAAANAALRRGAPEDAARYLRRALLGSSPTGADRATLLVDLATIERAFDPLAAMRHISQALLLLPSAAQRAMAATRIPPSMLGSCPPPCIELVARTAEDLGDPERLGGAERDLALRLEARLRHVAVSGPGQLPGCADRLRAMGPNPSLRTAAERELVTVLLHGATMAQGMRAGDVARLANRVLQYEPASPNHAYTALPLLTHSLIAADSFETLGPWLETAREQARRENATVPQTVIGIELTHVALAQGRLDEARARANEVLALGGAEWATLQSMTAVVVTAIESRDPELTQRLLAYRREGADHGYRPSSLQLVRGVTAAMRGDVPSALEYFLDWGRSAERADWRNPAVFPWRAWAAGLHHRMGNTAQAHDLIEEEYARALAWGTRVAIGRALRVRGAIAEGERGIALLRESAETLEGGINALERARTALLLGRRLGADGQTEAEAHLRRAHEEANGCGATWLAERAARELGNLSRSRSSAAVAHLTKAERRVAALAAAGAANKDIAERLEVSSRAVEKHLTHAYRKLNVTGRAQLADLAHLLSDGTAEPSVPRAALAVPRGTAAPNHTELTRTKESGTEPKHGSNPR</sequence>
<dbReference type="GO" id="GO:0005524">
    <property type="term" value="F:ATP binding"/>
    <property type="evidence" value="ECO:0007669"/>
    <property type="project" value="UniProtKB-KW"/>
</dbReference>
<keyword evidence="2" id="KW-0067">ATP-binding</keyword>
<protein>
    <submittedName>
        <fullName evidence="5">DNA-binding CsgD family transcriptional regulator</fullName>
    </submittedName>
</protein>
<dbReference type="InterPro" id="IPR016032">
    <property type="entry name" value="Sig_transdc_resp-reg_C-effctor"/>
</dbReference>
<dbReference type="GO" id="GO:0003677">
    <property type="term" value="F:DNA binding"/>
    <property type="evidence" value="ECO:0007669"/>
    <property type="project" value="UniProtKB-KW"/>
</dbReference>
<dbReference type="RefSeq" id="WP_184737020.1">
    <property type="nucleotide sequence ID" value="NZ_BMRW01000002.1"/>
</dbReference>
<dbReference type="InterPro" id="IPR000792">
    <property type="entry name" value="Tscrpt_reg_LuxR_C"/>
</dbReference>
<dbReference type="PANTHER" id="PTHR16305">
    <property type="entry name" value="TESTICULAR SOLUBLE ADENYLYL CYCLASE"/>
    <property type="match status" value="1"/>
</dbReference>
<dbReference type="CDD" id="cd06170">
    <property type="entry name" value="LuxR_C_like"/>
    <property type="match status" value="1"/>
</dbReference>
<dbReference type="GO" id="GO:0004016">
    <property type="term" value="F:adenylate cyclase activity"/>
    <property type="evidence" value="ECO:0007669"/>
    <property type="project" value="TreeGrafter"/>
</dbReference>
<proteinExistence type="predicted"/>
<feature type="region of interest" description="Disordered" evidence="3">
    <location>
        <begin position="928"/>
        <end position="959"/>
    </location>
</feature>
<evidence type="ECO:0000256" key="2">
    <source>
        <dbReference type="ARBA" id="ARBA00022840"/>
    </source>
</evidence>
<dbReference type="SMART" id="SM00421">
    <property type="entry name" value="HTH_LUXR"/>
    <property type="match status" value="1"/>
</dbReference>
<dbReference type="Pfam" id="PF13191">
    <property type="entry name" value="AAA_16"/>
    <property type="match status" value="1"/>
</dbReference>
<organism evidence="5 6">
    <name type="scientific">Streptomyces netropsis</name>
    <name type="common">Streptoverticillium netropsis</name>
    <dbReference type="NCBI Taxonomy" id="55404"/>
    <lineage>
        <taxon>Bacteria</taxon>
        <taxon>Bacillati</taxon>
        <taxon>Actinomycetota</taxon>
        <taxon>Actinomycetes</taxon>
        <taxon>Kitasatosporales</taxon>
        <taxon>Streptomycetaceae</taxon>
        <taxon>Streptomyces</taxon>
    </lineage>
</organism>
<dbReference type="SUPFAM" id="SSF52540">
    <property type="entry name" value="P-loop containing nucleoside triphosphate hydrolases"/>
    <property type="match status" value="1"/>
</dbReference>
<dbReference type="InterPro" id="IPR041664">
    <property type="entry name" value="AAA_16"/>
</dbReference>
<accession>A0A7W7LFI1</accession>
<comment type="caution">
    <text evidence="5">The sequence shown here is derived from an EMBL/GenBank/DDBJ whole genome shotgun (WGS) entry which is preliminary data.</text>
</comment>
<dbReference type="PANTHER" id="PTHR16305:SF35">
    <property type="entry name" value="TRANSCRIPTIONAL ACTIVATOR DOMAIN"/>
    <property type="match status" value="1"/>
</dbReference>
<dbReference type="Gene3D" id="1.10.10.10">
    <property type="entry name" value="Winged helix-like DNA-binding domain superfamily/Winged helix DNA-binding domain"/>
    <property type="match status" value="1"/>
</dbReference>
<dbReference type="GO" id="GO:0005737">
    <property type="term" value="C:cytoplasm"/>
    <property type="evidence" value="ECO:0007669"/>
    <property type="project" value="TreeGrafter"/>
</dbReference>
<evidence type="ECO:0000313" key="6">
    <source>
        <dbReference type="Proteomes" id="UP000556436"/>
    </source>
</evidence>
<dbReference type="EMBL" id="JACHJG010000011">
    <property type="protein sequence ID" value="MBB4888967.1"/>
    <property type="molecule type" value="Genomic_DNA"/>
</dbReference>
<dbReference type="InterPro" id="IPR036388">
    <property type="entry name" value="WH-like_DNA-bd_sf"/>
</dbReference>
<evidence type="ECO:0000259" key="4">
    <source>
        <dbReference type="PROSITE" id="PS50043"/>
    </source>
</evidence>
<feature type="compositionally biased region" description="Basic and acidic residues" evidence="3">
    <location>
        <begin position="941"/>
        <end position="959"/>
    </location>
</feature>
<reference evidence="5 6" key="1">
    <citation type="submission" date="2020-08" db="EMBL/GenBank/DDBJ databases">
        <title>Genomic Encyclopedia of Type Strains, Phase III (KMG-III): the genomes of soil and plant-associated and newly described type strains.</title>
        <authorList>
            <person name="Whitman W."/>
        </authorList>
    </citation>
    <scope>NUCLEOTIDE SEQUENCE [LARGE SCALE GENOMIC DNA]</scope>
    <source>
        <strain evidence="5 6">CECT 3265</strain>
    </source>
</reference>
<evidence type="ECO:0000256" key="1">
    <source>
        <dbReference type="ARBA" id="ARBA00022741"/>
    </source>
</evidence>
<dbReference type="GO" id="GO:0006355">
    <property type="term" value="P:regulation of DNA-templated transcription"/>
    <property type="evidence" value="ECO:0007669"/>
    <property type="project" value="InterPro"/>
</dbReference>
<dbReference type="Proteomes" id="UP000556436">
    <property type="component" value="Unassembled WGS sequence"/>
</dbReference>
<keyword evidence="1" id="KW-0547">Nucleotide-binding</keyword>
<evidence type="ECO:0000313" key="5">
    <source>
        <dbReference type="EMBL" id="MBB4888967.1"/>
    </source>
</evidence>